<gene>
    <name evidence="1" type="ORF">BU23DRAFT_634401</name>
</gene>
<dbReference type="Proteomes" id="UP000800036">
    <property type="component" value="Unassembled WGS sequence"/>
</dbReference>
<evidence type="ECO:0008006" key="3">
    <source>
        <dbReference type="Google" id="ProtNLM"/>
    </source>
</evidence>
<dbReference type="EMBL" id="ML976671">
    <property type="protein sequence ID" value="KAF1975269.1"/>
    <property type="molecule type" value="Genomic_DNA"/>
</dbReference>
<evidence type="ECO:0000313" key="2">
    <source>
        <dbReference type="Proteomes" id="UP000800036"/>
    </source>
</evidence>
<organism evidence="1 2">
    <name type="scientific">Bimuria novae-zelandiae CBS 107.79</name>
    <dbReference type="NCBI Taxonomy" id="1447943"/>
    <lineage>
        <taxon>Eukaryota</taxon>
        <taxon>Fungi</taxon>
        <taxon>Dikarya</taxon>
        <taxon>Ascomycota</taxon>
        <taxon>Pezizomycotina</taxon>
        <taxon>Dothideomycetes</taxon>
        <taxon>Pleosporomycetidae</taxon>
        <taxon>Pleosporales</taxon>
        <taxon>Massarineae</taxon>
        <taxon>Didymosphaeriaceae</taxon>
        <taxon>Bimuria</taxon>
    </lineage>
</organism>
<proteinExistence type="predicted"/>
<keyword evidence="2" id="KW-1185">Reference proteome</keyword>
<name>A0A6A5VFU8_9PLEO</name>
<protein>
    <recommendedName>
        <fullName evidence="3">PiggyBac transposable element-derived protein domain-containing protein</fullName>
    </recommendedName>
</protein>
<sequence length="165" mass="18196">MPKAASQPSNDPDFVKYTKYTKKAGVLPDLPRDPPLDWRPLRINNPHVIGSPLLPEGIRALSLPLDASRILAITRFIGRAIETFTPIESVPVSLVLAVNAHGRRLFPPGLHSVWDNNLFNTIPILEYLQQHGVGCAGTVRTTKTRTKEAYEKTAVIELEAKDAAI</sequence>
<evidence type="ECO:0000313" key="1">
    <source>
        <dbReference type="EMBL" id="KAF1975269.1"/>
    </source>
</evidence>
<accession>A0A6A5VFU8</accession>
<reference evidence="1" key="1">
    <citation type="journal article" date="2020" name="Stud. Mycol.">
        <title>101 Dothideomycetes genomes: a test case for predicting lifestyles and emergence of pathogens.</title>
        <authorList>
            <person name="Haridas S."/>
            <person name="Albert R."/>
            <person name="Binder M."/>
            <person name="Bloem J."/>
            <person name="Labutti K."/>
            <person name="Salamov A."/>
            <person name="Andreopoulos B."/>
            <person name="Baker S."/>
            <person name="Barry K."/>
            <person name="Bills G."/>
            <person name="Bluhm B."/>
            <person name="Cannon C."/>
            <person name="Castanera R."/>
            <person name="Culley D."/>
            <person name="Daum C."/>
            <person name="Ezra D."/>
            <person name="Gonzalez J."/>
            <person name="Henrissat B."/>
            <person name="Kuo A."/>
            <person name="Liang C."/>
            <person name="Lipzen A."/>
            <person name="Lutzoni F."/>
            <person name="Magnuson J."/>
            <person name="Mondo S."/>
            <person name="Nolan M."/>
            <person name="Ohm R."/>
            <person name="Pangilinan J."/>
            <person name="Park H.-J."/>
            <person name="Ramirez L."/>
            <person name="Alfaro M."/>
            <person name="Sun H."/>
            <person name="Tritt A."/>
            <person name="Yoshinaga Y."/>
            <person name="Zwiers L.-H."/>
            <person name="Turgeon B."/>
            <person name="Goodwin S."/>
            <person name="Spatafora J."/>
            <person name="Crous P."/>
            <person name="Grigoriev I."/>
        </authorList>
    </citation>
    <scope>NUCLEOTIDE SEQUENCE</scope>
    <source>
        <strain evidence="1">CBS 107.79</strain>
    </source>
</reference>
<dbReference type="OrthoDB" id="5428673at2759"/>
<dbReference type="AlphaFoldDB" id="A0A6A5VFU8"/>